<evidence type="ECO:0000256" key="9">
    <source>
        <dbReference type="ARBA" id="ARBA00022960"/>
    </source>
</evidence>
<keyword evidence="9 14" id="KW-0133">Cell shape</keyword>
<evidence type="ECO:0000259" key="17">
    <source>
        <dbReference type="Pfam" id="PF08245"/>
    </source>
</evidence>
<keyword evidence="7 14" id="KW-0547">Nucleotide-binding</keyword>
<evidence type="ECO:0000256" key="10">
    <source>
        <dbReference type="ARBA" id="ARBA00022984"/>
    </source>
</evidence>
<dbReference type="RefSeq" id="WP_344312595.1">
    <property type="nucleotide sequence ID" value="NZ_BAAANY010000019.1"/>
</dbReference>
<dbReference type="Pfam" id="PF02875">
    <property type="entry name" value="Mur_ligase_C"/>
    <property type="match status" value="1"/>
</dbReference>
<evidence type="ECO:0000256" key="8">
    <source>
        <dbReference type="ARBA" id="ARBA00022840"/>
    </source>
</evidence>
<evidence type="ECO:0000313" key="18">
    <source>
        <dbReference type="EMBL" id="GAA1692178.1"/>
    </source>
</evidence>
<dbReference type="Pfam" id="PF01225">
    <property type="entry name" value="Mur_ligase"/>
    <property type="match status" value="1"/>
</dbReference>
<keyword evidence="4 14" id="KW-0963">Cytoplasm</keyword>
<evidence type="ECO:0000259" key="16">
    <source>
        <dbReference type="Pfam" id="PF02875"/>
    </source>
</evidence>
<dbReference type="InterPro" id="IPR036615">
    <property type="entry name" value="Mur_ligase_C_dom_sf"/>
</dbReference>
<evidence type="ECO:0000256" key="5">
    <source>
        <dbReference type="ARBA" id="ARBA00022598"/>
    </source>
</evidence>
<dbReference type="InterPro" id="IPR005758">
    <property type="entry name" value="UDP-N-AcMur_Ala_ligase_MurC"/>
</dbReference>
<evidence type="ECO:0000256" key="1">
    <source>
        <dbReference type="ARBA" id="ARBA00004496"/>
    </source>
</evidence>
<accession>A0ABP4TSC5</accession>
<feature type="domain" description="Mur ligase central" evidence="17">
    <location>
        <begin position="122"/>
        <end position="304"/>
    </location>
</feature>
<keyword evidence="5 14" id="KW-0436">Ligase</keyword>
<dbReference type="EC" id="6.3.2.8" evidence="3 14"/>
<evidence type="ECO:0000256" key="6">
    <source>
        <dbReference type="ARBA" id="ARBA00022618"/>
    </source>
</evidence>
<dbReference type="HAMAP" id="MF_00046">
    <property type="entry name" value="MurC"/>
    <property type="match status" value="1"/>
</dbReference>
<dbReference type="PANTHER" id="PTHR43445">
    <property type="entry name" value="UDP-N-ACETYLMURAMATE--L-ALANINE LIGASE-RELATED"/>
    <property type="match status" value="1"/>
</dbReference>
<evidence type="ECO:0000256" key="14">
    <source>
        <dbReference type="HAMAP-Rule" id="MF_00046"/>
    </source>
</evidence>
<dbReference type="Gene3D" id="3.90.190.20">
    <property type="entry name" value="Mur ligase, C-terminal domain"/>
    <property type="match status" value="1"/>
</dbReference>
<evidence type="ECO:0000256" key="2">
    <source>
        <dbReference type="ARBA" id="ARBA00004752"/>
    </source>
</evidence>
<comment type="function">
    <text evidence="14">Cell wall formation.</text>
</comment>
<dbReference type="InterPro" id="IPR004101">
    <property type="entry name" value="Mur_ligase_C"/>
</dbReference>
<evidence type="ECO:0000256" key="13">
    <source>
        <dbReference type="ARBA" id="ARBA00047833"/>
    </source>
</evidence>
<comment type="catalytic activity">
    <reaction evidence="13 14">
        <text>UDP-N-acetyl-alpha-D-muramate + L-alanine + ATP = UDP-N-acetyl-alpha-D-muramoyl-L-alanine + ADP + phosphate + H(+)</text>
        <dbReference type="Rhea" id="RHEA:23372"/>
        <dbReference type="ChEBI" id="CHEBI:15378"/>
        <dbReference type="ChEBI" id="CHEBI:30616"/>
        <dbReference type="ChEBI" id="CHEBI:43474"/>
        <dbReference type="ChEBI" id="CHEBI:57972"/>
        <dbReference type="ChEBI" id="CHEBI:70757"/>
        <dbReference type="ChEBI" id="CHEBI:83898"/>
        <dbReference type="ChEBI" id="CHEBI:456216"/>
        <dbReference type="EC" id="6.3.2.8"/>
    </reaction>
</comment>
<reference evidence="19" key="1">
    <citation type="journal article" date="2019" name="Int. J. Syst. Evol. Microbiol.">
        <title>The Global Catalogue of Microorganisms (GCM) 10K type strain sequencing project: providing services to taxonomists for standard genome sequencing and annotation.</title>
        <authorList>
            <consortium name="The Broad Institute Genomics Platform"/>
            <consortium name="The Broad Institute Genome Sequencing Center for Infectious Disease"/>
            <person name="Wu L."/>
            <person name="Ma J."/>
        </authorList>
    </citation>
    <scope>NUCLEOTIDE SEQUENCE [LARGE SCALE GENOMIC DNA]</scope>
    <source>
        <strain evidence="19">JCM 14718</strain>
    </source>
</reference>
<keyword evidence="19" id="KW-1185">Reference proteome</keyword>
<dbReference type="SUPFAM" id="SSF51984">
    <property type="entry name" value="MurCD N-terminal domain"/>
    <property type="match status" value="1"/>
</dbReference>
<feature type="domain" description="Mur ligase C-terminal" evidence="16">
    <location>
        <begin position="326"/>
        <end position="455"/>
    </location>
</feature>
<dbReference type="GO" id="GO:0016874">
    <property type="term" value="F:ligase activity"/>
    <property type="evidence" value="ECO:0007669"/>
    <property type="project" value="UniProtKB-KW"/>
</dbReference>
<organism evidence="18 19">
    <name type="scientific">Fodinicola feengrottensis</name>
    <dbReference type="NCBI Taxonomy" id="435914"/>
    <lineage>
        <taxon>Bacteria</taxon>
        <taxon>Bacillati</taxon>
        <taxon>Actinomycetota</taxon>
        <taxon>Actinomycetes</taxon>
        <taxon>Mycobacteriales</taxon>
        <taxon>Fodinicola</taxon>
    </lineage>
</organism>
<dbReference type="InterPro" id="IPR000713">
    <property type="entry name" value="Mur_ligase_N"/>
</dbReference>
<dbReference type="InterPro" id="IPR013221">
    <property type="entry name" value="Mur_ligase_cen"/>
</dbReference>
<keyword evidence="6 14" id="KW-0132">Cell division</keyword>
<feature type="domain" description="Mur ligase N-terminal catalytic" evidence="15">
    <location>
        <begin position="20"/>
        <end position="116"/>
    </location>
</feature>
<comment type="pathway">
    <text evidence="2 14">Cell wall biogenesis; peptidoglycan biosynthesis.</text>
</comment>
<keyword evidence="11 14" id="KW-0131">Cell cycle</keyword>
<keyword evidence="12 14" id="KW-0961">Cell wall biogenesis/degradation</keyword>
<evidence type="ECO:0000256" key="12">
    <source>
        <dbReference type="ARBA" id="ARBA00023316"/>
    </source>
</evidence>
<evidence type="ECO:0000256" key="7">
    <source>
        <dbReference type="ARBA" id="ARBA00022741"/>
    </source>
</evidence>
<proteinExistence type="inferred from homology"/>
<protein>
    <recommendedName>
        <fullName evidence="3 14">UDP-N-acetylmuramate--L-alanine ligase</fullName>
        <ecNumber evidence="3 14">6.3.2.8</ecNumber>
    </recommendedName>
    <alternativeName>
        <fullName evidence="14">UDP-N-acetylmuramoyl-L-alanine synthetase</fullName>
    </alternativeName>
</protein>
<dbReference type="PANTHER" id="PTHR43445:SF3">
    <property type="entry name" value="UDP-N-ACETYLMURAMATE--L-ALANINE LIGASE"/>
    <property type="match status" value="1"/>
</dbReference>
<name>A0ABP4TSC5_9ACTN</name>
<gene>
    <name evidence="14 18" type="primary">murC</name>
    <name evidence="18" type="ORF">GCM10009765_46930</name>
</gene>
<comment type="similarity">
    <text evidence="14">Belongs to the MurCDEF family.</text>
</comment>
<dbReference type="SUPFAM" id="SSF53623">
    <property type="entry name" value="MurD-like peptide ligases, catalytic domain"/>
    <property type="match status" value="1"/>
</dbReference>
<dbReference type="Gene3D" id="3.40.50.720">
    <property type="entry name" value="NAD(P)-binding Rossmann-like Domain"/>
    <property type="match status" value="1"/>
</dbReference>
<dbReference type="Proteomes" id="UP001500618">
    <property type="component" value="Unassembled WGS sequence"/>
</dbReference>
<keyword evidence="10 14" id="KW-0573">Peptidoglycan synthesis</keyword>
<feature type="binding site" evidence="14">
    <location>
        <begin position="124"/>
        <end position="130"/>
    </location>
    <ligand>
        <name>ATP</name>
        <dbReference type="ChEBI" id="CHEBI:30616"/>
    </ligand>
</feature>
<evidence type="ECO:0000259" key="15">
    <source>
        <dbReference type="Pfam" id="PF01225"/>
    </source>
</evidence>
<dbReference type="InterPro" id="IPR036565">
    <property type="entry name" value="Mur-like_cat_sf"/>
</dbReference>
<keyword evidence="8 14" id="KW-0067">ATP-binding</keyword>
<dbReference type="NCBIfam" id="TIGR01082">
    <property type="entry name" value="murC"/>
    <property type="match status" value="1"/>
</dbReference>
<dbReference type="EMBL" id="BAAANY010000019">
    <property type="protein sequence ID" value="GAA1692178.1"/>
    <property type="molecule type" value="Genomic_DNA"/>
</dbReference>
<dbReference type="Gene3D" id="3.40.1190.10">
    <property type="entry name" value="Mur-like, catalytic domain"/>
    <property type="match status" value="1"/>
</dbReference>
<evidence type="ECO:0000313" key="19">
    <source>
        <dbReference type="Proteomes" id="UP001500618"/>
    </source>
</evidence>
<dbReference type="SUPFAM" id="SSF53244">
    <property type="entry name" value="MurD-like peptide ligases, peptide-binding domain"/>
    <property type="match status" value="1"/>
</dbReference>
<evidence type="ECO:0000256" key="4">
    <source>
        <dbReference type="ARBA" id="ARBA00022490"/>
    </source>
</evidence>
<comment type="subcellular location">
    <subcellularLocation>
        <location evidence="1 14">Cytoplasm</location>
    </subcellularLocation>
</comment>
<evidence type="ECO:0000256" key="3">
    <source>
        <dbReference type="ARBA" id="ARBA00012211"/>
    </source>
</evidence>
<evidence type="ECO:0000256" key="11">
    <source>
        <dbReference type="ARBA" id="ARBA00023306"/>
    </source>
</evidence>
<comment type="caution">
    <text evidence="18">The sequence shown here is derived from an EMBL/GenBank/DDBJ whole genome shotgun (WGS) entry which is preliminary data.</text>
</comment>
<sequence>MTVLSGVDPTTISPDELRAVHLIAIGGVGMSGIARILLARGARVSGSDAREWPALDALRALGATVHVGHDVENLGSAQTVVYSSAIKPGNPELDAAKERGLRLLHRSEALVALMGGRRVIAISGTNGKTTTTSMITTVFQHAGKDPSFAIGGDLSEAGSNAHHGTGEYFVAEADESDRSFLLYAPEVAVVTNVEADHLDTYGTLDAIEEAFVAFSERIVPGGFLVCCADDPGARRLAERARAGGVTVYTYGEANDADLRMHDLESGAGGGHYLATLDGAELGVVRMPVPGRHIALNSAAALLVAVKLEIPAETAIAALAAYGGVRRRFELRGTVGGIRIFDDYAYHPTSMSAQLRTVREVAGSGQVVVVFQPYRFSRTSVFQEGIAAALALADEVIVMEVYGPGEQRAPGEGGVALHAAIPMAEHRKVFVPGWSDVPAEVAKRARPGDVVITMGAPPIAMMADEILVALEADIPAGRE</sequence>
<dbReference type="Pfam" id="PF08245">
    <property type="entry name" value="Mur_ligase_M"/>
    <property type="match status" value="1"/>
</dbReference>
<dbReference type="InterPro" id="IPR050061">
    <property type="entry name" value="MurCDEF_pg_biosynth"/>
</dbReference>